<dbReference type="STRING" id="633440.SAMN05421869_11757"/>
<accession>A0A1G9DA01</accession>
<name>A0A1G9DA01_9ACTN</name>
<dbReference type="RefSeq" id="WP_090940634.1">
    <property type="nucleotide sequence ID" value="NZ_FNDJ01000017.1"/>
</dbReference>
<dbReference type="EMBL" id="FNDJ01000017">
    <property type="protein sequence ID" value="SDK60732.1"/>
    <property type="molecule type" value="Genomic_DNA"/>
</dbReference>
<dbReference type="Proteomes" id="UP000199202">
    <property type="component" value="Unassembled WGS sequence"/>
</dbReference>
<gene>
    <name evidence="1" type="ORF">SAMN05421869_11757</name>
</gene>
<evidence type="ECO:0000313" key="2">
    <source>
        <dbReference type="Proteomes" id="UP000199202"/>
    </source>
</evidence>
<proteinExistence type="predicted"/>
<protein>
    <submittedName>
        <fullName evidence="1">FXSXX-COOH protein</fullName>
    </submittedName>
</protein>
<dbReference type="AlphaFoldDB" id="A0A1G9DA01"/>
<reference evidence="1 2" key="1">
    <citation type="submission" date="2016-10" db="EMBL/GenBank/DDBJ databases">
        <authorList>
            <person name="de Groot N.N."/>
        </authorList>
    </citation>
    <scope>NUCLEOTIDE SEQUENCE [LARGE SCALE GENOMIC DNA]</scope>
    <source>
        <strain evidence="1 2">CGMCC 4.6533</strain>
    </source>
</reference>
<evidence type="ECO:0000313" key="1">
    <source>
        <dbReference type="EMBL" id="SDK60732.1"/>
    </source>
</evidence>
<keyword evidence="2" id="KW-1185">Reference proteome</keyword>
<dbReference type="OrthoDB" id="9913800at2"/>
<organism evidence="1 2">
    <name type="scientific">Nonomuraea jiangxiensis</name>
    <dbReference type="NCBI Taxonomy" id="633440"/>
    <lineage>
        <taxon>Bacteria</taxon>
        <taxon>Bacillati</taxon>
        <taxon>Actinomycetota</taxon>
        <taxon>Actinomycetes</taxon>
        <taxon>Streptosporangiales</taxon>
        <taxon>Streptosporangiaceae</taxon>
        <taxon>Nonomuraea</taxon>
    </lineage>
</organism>
<sequence>MSDELDETGLVDVGDLTLSDLCLLDESALSHALRSLLEASDDAMGPIAGFNQSIDGLAPHG</sequence>
<dbReference type="InterPro" id="IPR026334">
    <property type="entry name" value="FxSxx-COOH"/>
</dbReference>
<dbReference type="NCBIfam" id="TIGR04268">
    <property type="entry name" value="FxSxx-COOH"/>
    <property type="match status" value="1"/>
</dbReference>